<keyword evidence="1" id="KW-0678">Repressor</keyword>
<dbReference type="Gene3D" id="1.10.1660.10">
    <property type="match status" value="1"/>
</dbReference>
<dbReference type="SUPFAM" id="SSF55136">
    <property type="entry name" value="Probable bacterial effector-binding domain"/>
    <property type="match status" value="1"/>
</dbReference>
<organism evidence="6 7">
    <name type="scientific">Thermophilibacter immobilis</name>
    <dbReference type="NCBI Taxonomy" id="2779519"/>
    <lineage>
        <taxon>Bacteria</taxon>
        <taxon>Bacillati</taxon>
        <taxon>Actinomycetota</taxon>
        <taxon>Coriobacteriia</taxon>
        <taxon>Coriobacteriales</taxon>
        <taxon>Atopobiaceae</taxon>
        <taxon>Thermophilibacter</taxon>
    </lineage>
</organism>
<keyword evidence="3" id="KW-0238">DNA-binding</keyword>
<dbReference type="PANTHER" id="PTHR30204">
    <property type="entry name" value="REDOX-CYCLING DRUG-SENSING TRANSCRIPTIONAL ACTIVATOR SOXR"/>
    <property type="match status" value="1"/>
</dbReference>
<dbReference type="SUPFAM" id="SSF46955">
    <property type="entry name" value="Putative DNA-binding domain"/>
    <property type="match status" value="1"/>
</dbReference>
<dbReference type="GO" id="GO:0003677">
    <property type="term" value="F:DNA binding"/>
    <property type="evidence" value="ECO:0007669"/>
    <property type="project" value="UniProtKB-KW"/>
</dbReference>
<name>A0A7S7M993_9ACTN</name>
<dbReference type="EMBL" id="CP063767">
    <property type="protein sequence ID" value="QOY61074.1"/>
    <property type="molecule type" value="Genomic_DNA"/>
</dbReference>
<evidence type="ECO:0000259" key="5">
    <source>
        <dbReference type="PROSITE" id="PS50937"/>
    </source>
</evidence>
<dbReference type="Pfam" id="PF13411">
    <property type="entry name" value="MerR_1"/>
    <property type="match status" value="1"/>
</dbReference>
<sequence length="285" mass="32652">MTNLFDGSRKKLYRIGDVSRMSGISRRTLRLYDELGLVKPDLVAGNKYRHYSLRTVLKIPVINYLKMMGFPLEEISEMLTCSNLGETRRHFVEHLELCDKEERRISEQRQAIYDWSELIAEANGVLSVSQTSVNVKFAPESTLICMPHRFTGDFAESIISPDFSMFVSQHNNAITGPVILRFKTLEDASAAVCGGEGCDVDLLQKAMRPIDEECRVLVGGRMFLSTYHCGRFEDMCESFERLSDYARDNGYRLSSEVYERFVTDYWTSYDSNLFVVEIMAAIETE</sequence>
<evidence type="ECO:0000256" key="1">
    <source>
        <dbReference type="ARBA" id="ARBA00022491"/>
    </source>
</evidence>
<dbReference type="InterPro" id="IPR047057">
    <property type="entry name" value="MerR_fam"/>
</dbReference>
<evidence type="ECO:0000313" key="6">
    <source>
        <dbReference type="EMBL" id="QOY61074.1"/>
    </source>
</evidence>
<accession>A0A7S7M993</accession>
<gene>
    <name evidence="6" type="ORF">INP52_02390</name>
</gene>
<dbReference type="InterPro" id="IPR011256">
    <property type="entry name" value="Reg_factor_effector_dom_sf"/>
</dbReference>
<keyword evidence="4" id="KW-0804">Transcription</keyword>
<dbReference type="Proteomes" id="UP000593735">
    <property type="component" value="Chromosome"/>
</dbReference>
<evidence type="ECO:0000256" key="3">
    <source>
        <dbReference type="ARBA" id="ARBA00023125"/>
    </source>
</evidence>
<dbReference type="PROSITE" id="PS50937">
    <property type="entry name" value="HTH_MERR_2"/>
    <property type="match status" value="1"/>
</dbReference>
<dbReference type="SMART" id="SM00422">
    <property type="entry name" value="HTH_MERR"/>
    <property type="match status" value="1"/>
</dbReference>
<dbReference type="AlphaFoldDB" id="A0A7S7M993"/>
<dbReference type="GO" id="GO:0003700">
    <property type="term" value="F:DNA-binding transcription factor activity"/>
    <property type="evidence" value="ECO:0007669"/>
    <property type="project" value="InterPro"/>
</dbReference>
<dbReference type="PANTHER" id="PTHR30204:SF69">
    <property type="entry name" value="MERR-FAMILY TRANSCRIPTIONAL REGULATOR"/>
    <property type="match status" value="1"/>
</dbReference>
<dbReference type="InterPro" id="IPR009061">
    <property type="entry name" value="DNA-bd_dom_put_sf"/>
</dbReference>
<dbReference type="PROSITE" id="PS00552">
    <property type="entry name" value="HTH_MERR_1"/>
    <property type="match status" value="1"/>
</dbReference>
<dbReference type="RefSeq" id="WP_194372099.1">
    <property type="nucleotide sequence ID" value="NZ_CP063767.1"/>
</dbReference>
<keyword evidence="7" id="KW-1185">Reference proteome</keyword>
<evidence type="ECO:0000256" key="4">
    <source>
        <dbReference type="ARBA" id="ARBA00023163"/>
    </source>
</evidence>
<keyword evidence="2" id="KW-0805">Transcription regulation</keyword>
<proteinExistence type="predicted"/>
<evidence type="ECO:0000313" key="7">
    <source>
        <dbReference type="Proteomes" id="UP000593735"/>
    </source>
</evidence>
<dbReference type="KEGG" id="tio:INP52_02390"/>
<dbReference type="InterPro" id="IPR000551">
    <property type="entry name" value="MerR-type_HTH_dom"/>
</dbReference>
<dbReference type="Gene3D" id="3.20.80.10">
    <property type="entry name" value="Regulatory factor, effector binding domain"/>
    <property type="match status" value="1"/>
</dbReference>
<evidence type="ECO:0000256" key="2">
    <source>
        <dbReference type="ARBA" id="ARBA00023015"/>
    </source>
</evidence>
<protein>
    <submittedName>
        <fullName evidence="6">MerR family transcriptional regulator</fullName>
    </submittedName>
</protein>
<reference evidence="6 7" key="1">
    <citation type="submission" date="2020-10" db="EMBL/GenBank/DDBJ databases">
        <title>Olsenella immobilis sp.nov., isolated from the mud in a fermentation cellar used for the production of Chinese strong-flavoured liquor.</title>
        <authorList>
            <person name="Lu L."/>
        </authorList>
    </citation>
    <scope>NUCLEOTIDE SEQUENCE [LARGE SCALE GENOMIC DNA]</scope>
    <source>
        <strain evidence="6 7">LZLJ-2</strain>
    </source>
</reference>
<feature type="domain" description="HTH merR-type" evidence="5">
    <location>
        <begin position="12"/>
        <end position="81"/>
    </location>
</feature>